<dbReference type="RefSeq" id="XP_026620338.1">
    <property type="nucleotide sequence ID" value="XM_026768256.1"/>
</dbReference>
<name>A0A3F3PLT8_9EURO</name>
<keyword evidence="2" id="KW-1185">Reference proteome</keyword>
<sequence length="53" mass="6197">MRLHVLRFRMLEAAFSAISFCTNSMHSYISCRKVTKPPINARPRGNPRVEHRL</sequence>
<evidence type="ECO:0000313" key="2">
    <source>
        <dbReference type="Proteomes" id="UP000253729"/>
    </source>
</evidence>
<protein>
    <submittedName>
        <fullName evidence="1">Uncharacterized protein</fullName>
    </submittedName>
</protein>
<proteinExistence type="predicted"/>
<dbReference type="GeneID" id="38136612"/>
<organism evidence="1 2">
    <name type="scientific">Aspergillus welwitschiae</name>
    <dbReference type="NCBI Taxonomy" id="1341132"/>
    <lineage>
        <taxon>Eukaryota</taxon>
        <taxon>Fungi</taxon>
        <taxon>Dikarya</taxon>
        <taxon>Ascomycota</taxon>
        <taxon>Pezizomycotina</taxon>
        <taxon>Eurotiomycetes</taxon>
        <taxon>Eurotiomycetidae</taxon>
        <taxon>Eurotiales</taxon>
        <taxon>Aspergillaceae</taxon>
        <taxon>Aspergillus</taxon>
        <taxon>Aspergillus subgen. Circumdati</taxon>
    </lineage>
</organism>
<accession>A0A3F3PLT8</accession>
<gene>
    <name evidence="1" type="ORF">BDQ94DRAFT_154101</name>
</gene>
<dbReference type="AlphaFoldDB" id="A0A3F3PLT8"/>
<dbReference type="EMBL" id="KZ852093">
    <property type="protein sequence ID" value="RDH27316.1"/>
    <property type="molecule type" value="Genomic_DNA"/>
</dbReference>
<reference evidence="1 2" key="1">
    <citation type="submission" date="2018-07" db="EMBL/GenBank/DDBJ databases">
        <title>The genomes of Aspergillus section Nigri reveals drivers in fungal speciation.</title>
        <authorList>
            <consortium name="DOE Joint Genome Institute"/>
            <person name="Vesth T.C."/>
            <person name="Nybo J."/>
            <person name="Theobald S."/>
            <person name="Brandl J."/>
            <person name="Frisvad J.C."/>
            <person name="Nielsen K.F."/>
            <person name="Lyhne E.K."/>
            <person name="Kogle M.E."/>
            <person name="Kuo A."/>
            <person name="Riley R."/>
            <person name="Clum A."/>
            <person name="Nolan M."/>
            <person name="Lipzen A."/>
            <person name="Salamov A."/>
            <person name="Henrissat B."/>
            <person name="Wiebenga A."/>
            <person name="De vries R.P."/>
            <person name="Grigoriev I.V."/>
            <person name="Mortensen U.H."/>
            <person name="Andersen M.R."/>
            <person name="Baker S.E."/>
        </authorList>
    </citation>
    <scope>NUCLEOTIDE SEQUENCE [LARGE SCALE GENOMIC DNA]</scope>
    <source>
        <strain evidence="1 2">CBS 139.54b</strain>
    </source>
</reference>
<evidence type="ECO:0000313" key="1">
    <source>
        <dbReference type="EMBL" id="RDH27316.1"/>
    </source>
</evidence>
<dbReference type="Proteomes" id="UP000253729">
    <property type="component" value="Unassembled WGS sequence"/>
</dbReference>